<dbReference type="CDD" id="cd01949">
    <property type="entry name" value="GGDEF"/>
    <property type="match status" value="1"/>
</dbReference>
<reference evidence="3" key="1">
    <citation type="submission" date="2019-12" db="EMBL/GenBank/DDBJ databases">
        <title>Comparative genomics gives insights into the taxonomy of the Azoarcus-Aromatoleum group and reveals separate origins of nif in the plant-associated Azoarcus and non-plant-associated Aromatoleum sub-groups.</title>
        <authorList>
            <person name="Lafos M."/>
            <person name="Maluk M."/>
            <person name="Batista M."/>
            <person name="Junghare M."/>
            <person name="Carmona M."/>
            <person name="Faoro H."/>
            <person name="Cruz L.M."/>
            <person name="Battistoni F."/>
            <person name="De Souza E."/>
            <person name="Pedrosa F."/>
            <person name="Chen W.-M."/>
            <person name="Poole P.S."/>
            <person name="Dixon R.A."/>
            <person name="James E.K."/>
        </authorList>
    </citation>
    <scope>NUCLEOTIDE SEQUENCE</scope>
    <source>
        <strain evidence="3">NSC3</strain>
    </source>
</reference>
<dbReference type="InterPro" id="IPR000160">
    <property type="entry name" value="GGDEF_dom"/>
</dbReference>
<evidence type="ECO:0000313" key="4">
    <source>
        <dbReference type="Proteomes" id="UP000599523"/>
    </source>
</evidence>
<dbReference type="Proteomes" id="UP000599523">
    <property type="component" value="Unassembled WGS sequence"/>
</dbReference>
<dbReference type="InterPro" id="IPR052163">
    <property type="entry name" value="DGC-Regulatory_Protein"/>
</dbReference>
<proteinExistence type="predicted"/>
<keyword evidence="1" id="KW-1133">Transmembrane helix</keyword>
<feature type="transmembrane region" description="Helical" evidence="1">
    <location>
        <begin position="166"/>
        <end position="185"/>
    </location>
</feature>
<evidence type="ECO:0000259" key="2">
    <source>
        <dbReference type="PROSITE" id="PS50887"/>
    </source>
</evidence>
<feature type="domain" description="GGDEF" evidence="2">
    <location>
        <begin position="362"/>
        <end position="494"/>
    </location>
</feature>
<feature type="transmembrane region" description="Helical" evidence="1">
    <location>
        <begin position="133"/>
        <end position="154"/>
    </location>
</feature>
<accession>A0A972JAW9</accession>
<keyword evidence="4" id="KW-1185">Reference proteome</keyword>
<dbReference type="Gene3D" id="3.30.70.270">
    <property type="match status" value="1"/>
</dbReference>
<dbReference type="SMART" id="SM00267">
    <property type="entry name" value="GGDEF"/>
    <property type="match status" value="1"/>
</dbReference>
<keyword evidence="1" id="KW-0812">Transmembrane</keyword>
<gene>
    <name evidence="3" type="ORF">GPA21_11115</name>
</gene>
<keyword evidence="1" id="KW-0472">Membrane</keyword>
<feature type="transmembrane region" description="Helical" evidence="1">
    <location>
        <begin position="219"/>
        <end position="240"/>
    </location>
</feature>
<dbReference type="InterPro" id="IPR043128">
    <property type="entry name" value="Rev_trsase/Diguanyl_cyclase"/>
</dbReference>
<organism evidence="3 4">
    <name type="scientific">Azoarcus taiwanensis</name>
    <dbReference type="NCBI Taxonomy" id="666964"/>
    <lineage>
        <taxon>Bacteria</taxon>
        <taxon>Pseudomonadati</taxon>
        <taxon>Pseudomonadota</taxon>
        <taxon>Betaproteobacteria</taxon>
        <taxon>Rhodocyclales</taxon>
        <taxon>Zoogloeaceae</taxon>
        <taxon>Azoarcus</taxon>
    </lineage>
</organism>
<dbReference type="Pfam" id="PF00990">
    <property type="entry name" value="GGDEF"/>
    <property type="match status" value="1"/>
</dbReference>
<feature type="transmembrane region" description="Helical" evidence="1">
    <location>
        <begin position="100"/>
        <end position="121"/>
    </location>
</feature>
<name>A0A972JAW9_9RHOO</name>
<dbReference type="SUPFAM" id="SSF55073">
    <property type="entry name" value="Nucleotide cyclase"/>
    <property type="match status" value="1"/>
</dbReference>
<dbReference type="InterPro" id="IPR029787">
    <property type="entry name" value="Nucleotide_cyclase"/>
</dbReference>
<evidence type="ECO:0000256" key="1">
    <source>
        <dbReference type="SAM" id="Phobius"/>
    </source>
</evidence>
<feature type="transmembrane region" description="Helical" evidence="1">
    <location>
        <begin position="246"/>
        <end position="268"/>
    </location>
</feature>
<dbReference type="InterPro" id="IPR011623">
    <property type="entry name" value="7TMR_DISM_rcpt_extracell_dom1"/>
</dbReference>
<dbReference type="Pfam" id="PF07695">
    <property type="entry name" value="7TMR-DISM_7TM"/>
    <property type="match status" value="1"/>
</dbReference>
<dbReference type="PANTHER" id="PTHR46663:SF2">
    <property type="entry name" value="GGDEF DOMAIN-CONTAINING PROTEIN"/>
    <property type="match status" value="1"/>
</dbReference>
<comment type="caution">
    <text evidence="3">The sequence shown here is derived from an EMBL/GenBank/DDBJ whole genome shotgun (WGS) entry which is preliminary data.</text>
</comment>
<dbReference type="PANTHER" id="PTHR46663">
    <property type="entry name" value="DIGUANYLATE CYCLASE DGCT-RELATED"/>
    <property type="match status" value="1"/>
</dbReference>
<feature type="transmembrane region" description="Helical" evidence="1">
    <location>
        <begin position="191"/>
        <end position="212"/>
    </location>
</feature>
<dbReference type="PROSITE" id="PS50887">
    <property type="entry name" value="GGDEF"/>
    <property type="match status" value="1"/>
</dbReference>
<protein>
    <submittedName>
        <fullName evidence="3">Diguanylate cyclase</fullName>
    </submittedName>
</protein>
<dbReference type="NCBIfam" id="TIGR00254">
    <property type="entry name" value="GGDEF"/>
    <property type="match status" value="1"/>
</dbReference>
<dbReference type="AlphaFoldDB" id="A0A972JAW9"/>
<feature type="transmembrane region" description="Helical" evidence="1">
    <location>
        <begin position="73"/>
        <end position="93"/>
    </location>
</feature>
<evidence type="ECO:0000313" key="3">
    <source>
        <dbReference type="EMBL" id="NMG03518.1"/>
    </source>
</evidence>
<dbReference type="EMBL" id="WTVM01000060">
    <property type="protein sequence ID" value="NMG03518.1"/>
    <property type="molecule type" value="Genomic_DNA"/>
</dbReference>
<sequence>MEQIKANMVRTHGPSFPSACRTRCLFVMSTGLRSMGLLAALFLPALAFATTTDLVHETAMGMWPTTGIDVVSAIFIGVLVAIAAHSLMTYFAIGDRVHIAHALLALSLVTAQLLLIGGIAPPRWLDGTNSAELALPSGIALVGLFASIFTRDFFDTASNAPLYERLLLVTASLFALSLAAIWIVPPPYGVHTAWGTAMLFAALAIACSIRCIQLHVAGAGLFLAACAVVIVGQGLASAVSHGPGHVIASFSAEAGFLMATLLLSVAMARRTDAARGTRAVRLAAELDISKQTLAAARELETTLTHRLDEKALELDAANARLVERTQKLEALAHRDALTQLPNRLLFEDRTTHAITRALRHKARVAVILVDIEAFRKINKEFGRSLGDELLVLLAHRLSARLRAGDTIARIGGDEFAVLLEDVFEHDDLERVISGLKDELPLPFLLGDKQIVIEASMGFAFFPEDGEDTASLLRAADRRMLKVKQARADGDTATT</sequence>